<dbReference type="PANTHER" id="PTHR39337:SF1">
    <property type="entry name" value="BLR5642 PROTEIN"/>
    <property type="match status" value="1"/>
</dbReference>
<dbReference type="AlphaFoldDB" id="A0A932CLF4"/>
<proteinExistence type="predicted"/>
<sequence>MKTIYTIGFVRKTLQEFIERLREAGVREVIDVRLRNTSQLSGWSKSPDFAYLLTSGFGLGYEHHPEFAPTDELLEGYKKTGDWPAYEAGFHRLLADRRPEREAWALLEKEAICLLCSEPQADQCHRRLVAEYLKSLRPEVEIRHL</sequence>
<protein>
    <submittedName>
        <fullName evidence="1">DUF488 domain-containing protein</fullName>
    </submittedName>
</protein>
<evidence type="ECO:0000313" key="1">
    <source>
        <dbReference type="EMBL" id="MBI2875314.1"/>
    </source>
</evidence>
<dbReference type="Pfam" id="PF04343">
    <property type="entry name" value="DUF488"/>
    <property type="match status" value="1"/>
</dbReference>
<dbReference type="Proteomes" id="UP000769766">
    <property type="component" value="Unassembled WGS sequence"/>
</dbReference>
<evidence type="ECO:0000313" key="2">
    <source>
        <dbReference type="Proteomes" id="UP000769766"/>
    </source>
</evidence>
<reference evidence="1" key="1">
    <citation type="submission" date="2020-07" db="EMBL/GenBank/DDBJ databases">
        <title>Huge and variable diversity of episymbiotic CPR bacteria and DPANN archaea in groundwater ecosystems.</title>
        <authorList>
            <person name="He C.Y."/>
            <person name="Keren R."/>
            <person name="Whittaker M."/>
            <person name="Farag I.F."/>
            <person name="Doudna J."/>
            <person name="Cate J.H.D."/>
            <person name="Banfield J.F."/>
        </authorList>
    </citation>
    <scope>NUCLEOTIDE SEQUENCE</scope>
    <source>
        <strain evidence="1">NC_groundwater_672_Ag_B-0.1um_62_36</strain>
    </source>
</reference>
<accession>A0A932CLF4</accession>
<name>A0A932CLF4_UNCTE</name>
<dbReference type="PANTHER" id="PTHR39337">
    <property type="entry name" value="BLR5642 PROTEIN"/>
    <property type="match status" value="1"/>
</dbReference>
<dbReference type="InterPro" id="IPR007438">
    <property type="entry name" value="DUF488"/>
</dbReference>
<gene>
    <name evidence="1" type="ORF">HYY20_00340</name>
</gene>
<dbReference type="EMBL" id="JACPRF010000012">
    <property type="protein sequence ID" value="MBI2875314.1"/>
    <property type="molecule type" value="Genomic_DNA"/>
</dbReference>
<comment type="caution">
    <text evidence="1">The sequence shown here is derived from an EMBL/GenBank/DDBJ whole genome shotgun (WGS) entry which is preliminary data.</text>
</comment>
<organism evidence="1 2">
    <name type="scientific">Tectimicrobiota bacterium</name>
    <dbReference type="NCBI Taxonomy" id="2528274"/>
    <lineage>
        <taxon>Bacteria</taxon>
        <taxon>Pseudomonadati</taxon>
        <taxon>Nitrospinota/Tectimicrobiota group</taxon>
        <taxon>Candidatus Tectimicrobiota</taxon>
    </lineage>
</organism>